<sequence length="264" mass="28493">MPTTPFPGDIAFHTHGQLGWRKPAGFGFARAIAVQPLAADEIGRVAQSIPVAFRQAQGRWQAVAVLGPARGANLHVARDGRWRAGFVPAALRVYPFRLTERGALALWEGHAPEPAAAEGVEPFFPEGRLNGTLARTRAFLARLRTRIDATHAPLAFLDSRGVLAPWQVTGIDAPHPRAALDELWCLDRAGFEALRNADWLALRQAGAVGWLHAHLDSLHHAARFKALAETLVGPEPGAPQAPDPTEGVAAFLSLLSQDIEKEGR</sequence>
<comment type="caution">
    <text evidence="1">The sequence shown here is derived from an EMBL/GenBank/DDBJ whole genome shotgun (WGS) entry which is preliminary data.</text>
</comment>
<reference evidence="1 2" key="1">
    <citation type="journal article" date="2020" name="Biotechnol. Biofuels">
        <title>New insights from the biogas microbiome by comprehensive genome-resolved metagenomics of nearly 1600 species originating from multiple anaerobic digesters.</title>
        <authorList>
            <person name="Campanaro S."/>
            <person name="Treu L."/>
            <person name="Rodriguez-R L.M."/>
            <person name="Kovalovszki A."/>
            <person name="Ziels R.M."/>
            <person name="Maus I."/>
            <person name="Zhu X."/>
            <person name="Kougias P.G."/>
            <person name="Basile A."/>
            <person name="Luo G."/>
            <person name="Schluter A."/>
            <person name="Konstantinidis K.T."/>
            <person name="Angelidaki I."/>
        </authorList>
    </citation>
    <scope>NUCLEOTIDE SEQUENCE [LARGE SCALE GENOMIC DNA]</scope>
    <source>
        <strain evidence="1">AS04akNAM_125</strain>
    </source>
</reference>
<gene>
    <name evidence="1" type="ORF">GXX24_09615</name>
</gene>
<dbReference type="Proteomes" id="UP000580830">
    <property type="component" value="Unassembled WGS sequence"/>
</dbReference>
<dbReference type="InterPro" id="IPR010836">
    <property type="entry name" value="SapC"/>
</dbReference>
<evidence type="ECO:0000313" key="1">
    <source>
        <dbReference type="EMBL" id="HHW34377.1"/>
    </source>
</evidence>
<proteinExistence type="predicted"/>
<dbReference type="Pfam" id="PF07277">
    <property type="entry name" value="SapC"/>
    <property type="match status" value="1"/>
</dbReference>
<dbReference type="RefSeq" id="WP_303730418.1">
    <property type="nucleotide sequence ID" value="NZ_DULP01000143.1"/>
</dbReference>
<dbReference type="AlphaFoldDB" id="A0A832PNY1"/>
<organism evidence="1 2">
    <name type="scientific">Paracoccus solventivorans</name>
    <dbReference type="NCBI Taxonomy" id="53463"/>
    <lineage>
        <taxon>Bacteria</taxon>
        <taxon>Pseudomonadati</taxon>
        <taxon>Pseudomonadota</taxon>
        <taxon>Alphaproteobacteria</taxon>
        <taxon>Rhodobacterales</taxon>
        <taxon>Paracoccaceae</taxon>
        <taxon>Paracoccus</taxon>
    </lineage>
</organism>
<dbReference type="EMBL" id="DULP01000143">
    <property type="protein sequence ID" value="HHW34377.1"/>
    <property type="molecule type" value="Genomic_DNA"/>
</dbReference>
<name>A0A832PNY1_9RHOB</name>
<evidence type="ECO:0000313" key="2">
    <source>
        <dbReference type="Proteomes" id="UP000580830"/>
    </source>
</evidence>
<accession>A0A832PNY1</accession>
<protein>
    <submittedName>
        <fullName evidence="1">SapC family protein</fullName>
    </submittedName>
</protein>